<accession>A0ABW4RZF2</accession>
<dbReference type="RefSeq" id="WP_343874145.1">
    <property type="nucleotide sequence ID" value="NZ_BAAAIX010000026.1"/>
</dbReference>
<evidence type="ECO:0000256" key="2">
    <source>
        <dbReference type="SAM" id="SignalP"/>
    </source>
</evidence>
<organism evidence="3 4">
    <name type="scientific">Luteococcus peritonei</name>
    <dbReference type="NCBI Taxonomy" id="88874"/>
    <lineage>
        <taxon>Bacteria</taxon>
        <taxon>Bacillati</taxon>
        <taxon>Actinomycetota</taxon>
        <taxon>Actinomycetes</taxon>
        <taxon>Propionibacteriales</taxon>
        <taxon>Propionibacteriaceae</taxon>
        <taxon>Luteococcus</taxon>
    </lineage>
</organism>
<evidence type="ECO:0008006" key="5">
    <source>
        <dbReference type="Google" id="ProtNLM"/>
    </source>
</evidence>
<evidence type="ECO:0000256" key="1">
    <source>
        <dbReference type="SAM" id="MobiDB-lite"/>
    </source>
</evidence>
<feature type="compositionally biased region" description="Gly residues" evidence="1">
    <location>
        <begin position="66"/>
        <end position="77"/>
    </location>
</feature>
<comment type="caution">
    <text evidence="3">The sequence shown here is derived from an EMBL/GenBank/DDBJ whole genome shotgun (WGS) entry which is preliminary data.</text>
</comment>
<protein>
    <recommendedName>
        <fullName evidence="5">PknH-like extracellular domain-containing protein</fullName>
    </recommendedName>
</protein>
<proteinExistence type="predicted"/>
<dbReference type="EMBL" id="JBHUFZ010000028">
    <property type="protein sequence ID" value="MFD1891109.1"/>
    <property type="molecule type" value="Genomic_DNA"/>
</dbReference>
<name>A0ABW4RZF2_9ACTN</name>
<reference evidence="4" key="1">
    <citation type="journal article" date="2019" name="Int. J. Syst. Evol. Microbiol.">
        <title>The Global Catalogue of Microorganisms (GCM) 10K type strain sequencing project: providing services to taxonomists for standard genome sequencing and annotation.</title>
        <authorList>
            <consortium name="The Broad Institute Genomics Platform"/>
            <consortium name="The Broad Institute Genome Sequencing Center for Infectious Disease"/>
            <person name="Wu L."/>
            <person name="Ma J."/>
        </authorList>
    </citation>
    <scope>NUCLEOTIDE SEQUENCE [LARGE SCALE GENOMIC DNA]</scope>
    <source>
        <strain evidence="4">CAIM 431</strain>
    </source>
</reference>
<gene>
    <name evidence="3" type="ORF">ACFSCS_13090</name>
</gene>
<keyword evidence="4" id="KW-1185">Reference proteome</keyword>
<feature type="signal peptide" evidence="2">
    <location>
        <begin position="1"/>
        <end position="19"/>
    </location>
</feature>
<feature type="region of interest" description="Disordered" evidence="1">
    <location>
        <begin position="25"/>
        <end position="101"/>
    </location>
</feature>
<sequence length="273" mass="27098">MSSTSPVAALGGLALVALALTGCGTASPATTPSTSQPATSAPAPGSPSATATNSSDVEAALPSGQGSSGGNTAGGKATGSASASRSTEAATPVSRANLPTGQDLVFGDQVFTPGETYQGDGQAPVAACQTMGWESFKPNTIWTREYADAQGNMTGGASIASFASHAQAVAAMEKMGAGLTGCGKRMTTQNPDLLTNFTEKATPLTFPGGRTARTVTLNLTDGETGTKFAVSTGVVATGTHVAIISIRSIDNPPATADSRAIEDTLARSLVRLA</sequence>
<dbReference type="Proteomes" id="UP001597326">
    <property type="component" value="Unassembled WGS sequence"/>
</dbReference>
<evidence type="ECO:0000313" key="4">
    <source>
        <dbReference type="Proteomes" id="UP001597326"/>
    </source>
</evidence>
<feature type="compositionally biased region" description="Low complexity" evidence="1">
    <location>
        <begin position="25"/>
        <end position="55"/>
    </location>
</feature>
<feature type="compositionally biased region" description="Low complexity" evidence="1">
    <location>
        <begin position="78"/>
        <end position="91"/>
    </location>
</feature>
<keyword evidence="2" id="KW-0732">Signal</keyword>
<evidence type="ECO:0000313" key="3">
    <source>
        <dbReference type="EMBL" id="MFD1891109.1"/>
    </source>
</evidence>
<feature type="chain" id="PRO_5045379575" description="PknH-like extracellular domain-containing protein" evidence="2">
    <location>
        <begin position="20"/>
        <end position="273"/>
    </location>
</feature>